<dbReference type="EMBL" id="GL385395">
    <property type="protein sequence ID" value="EJT80210.1"/>
    <property type="molecule type" value="Genomic_DNA"/>
</dbReference>
<feature type="domain" description="GH16" evidence="3">
    <location>
        <begin position="39"/>
        <end position="295"/>
    </location>
</feature>
<dbReference type="VEuPathDB" id="FungiDB:GGTG_00213"/>
<feature type="chain" id="PRO_5015094068" description="GH16 domain-containing protein" evidence="2">
    <location>
        <begin position="26"/>
        <end position="313"/>
    </location>
</feature>
<evidence type="ECO:0000256" key="1">
    <source>
        <dbReference type="SAM" id="MobiDB-lite"/>
    </source>
</evidence>
<dbReference type="AlphaFoldDB" id="J3NG20"/>
<evidence type="ECO:0000259" key="3">
    <source>
        <dbReference type="PROSITE" id="PS51762"/>
    </source>
</evidence>
<protein>
    <recommendedName>
        <fullName evidence="3">GH16 domain-containing protein</fullName>
    </recommendedName>
</protein>
<evidence type="ECO:0000256" key="2">
    <source>
        <dbReference type="SAM" id="SignalP"/>
    </source>
</evidence>
<gene>
    <name evidence="5" type="primary">20340671</name>
    <name evidence="4" type="ORF">GGTG_00213</name>
</gene>
<dbReference type="InterPro" id="IPR050546">
    <property type="entry name" value="Glycosyl_Hydrlase_16"/>
</dbReference>
<evidence type="ECO:0000313" key="5">
    <source>
        <dbReference type="EnsemblFungi" id="EJT80210"/>
    </source>
</evidence>
<dbReference type="RefSeq" id="XP_009216219.1">
    <property type="nucleotide sequence ID" value="XM_009217955.1"/>
</dbReference>
<accession>J3NG20</accession>
<organism evidence="4">
    <name type="scientific">Gaeumannomyces tritici (strain R3-111a-1)</name>
    <name type="common">Wheat and barley take-all root rot fungus</name>
    <name type="synonym">Gaeumannomyces graminis var. tritici</name>
    <dbReference type="NCBI Taxonomy" id="644352"/>
    <lineage>
        <taxon>Eukaryota</taxon>
        <taxon>Fungi</taxon>
        <taxon>Dikarya</taxon>
        <taxon>Ascomycota</taxon>
        <taxon>Pezizomycotina</taxon>
        <taxon>Sordariomycetes</taxon>
        <taxon>Sordariomycetidae</taxon>
        <taxon>Magnaporthales</taxon>
        <taxon>Magnaporthaceae</taxon>
        <taxon>Gaeumannomyces</taxon>
    </lineage>
</organism>
<reference evidence="5" key="5">
    <citation type="submission" date="2018-04" db="UniProtKB">
        <authorList>
            <consortium name="EnsemblFungi"/>
        </authorList>
    </citation>
    <scope>IDENTIFICATION</scope>
    <source>
        <strain evidence="5">R3-111a-1</strain>
    </source>
</reference>
<dbReference type="OrthoDB" id="192832at2759"/>
<proteinExistence type="predicted"/>
<dbReference type="InterPro" id="IPR000757">
    <property type="entry name" value="Beta-glucanase-like"/>
</dbReference>
<evidence type="ECO:0000313" key="6">
    <source>
        <dbReference type="Proteomes" id="UP000006039"/>
    </source>
</evidence>
<dbReference type="HOGENOM" id="CLU_019533_3_1_1"/>
<dbReference type="SUPFAM" id="SSF49899">
    <property type="entry name" value="Concanavalin A-like lectins/glucanases"/>
    <property type="match status" value="1"/>
</dbReference>
<sequence>MVAITNLSGLWVAAVLTSTTALVRAAIPSNSGYSVIWSDDFEGSSGSAVSSSKWDVMQRSSDDNSNGEWQEYRASTANARLSGDGSLLITPRRDASAKRGWTSARLTSKGSWQCPRGAAVIFQAEVLVPNFTGSPDHFAGLWPAFWARGTAVPDWPRRGEWDVLEPTNRLSNVNQGTLHYQTAQGQYASKSGRVTYKGGDWHTWAIKSDRRSSNWREQKLTWYLDGKAFVDLSGADFAAESEWRSVAWNPFEIILNVAVGGGYPGDPTSATLDGLSAAMRVRPVGWVGVVVAVGGGVGEDQARYVGMSGHRSL</sequence>
<dbReference type="PANTHER" id="PTHR10963:SF60">
    <property type="entry name" value="GRAM-NEGATIVE BACTERIA-BINDING PROTEIN 1-RELATED"/>
    <property type="match status" value="1"/>
</dbReference>
<evidence type="ECO:0000313" key="4">
    <source>
        <dbReference type="EMBL" id="EJT80210.1"/>
    </source>
</evidence>
<dbReference type="Pfam" id="PF26113">
    <property type="entry name" value="GH16_XgeA"/>
    <property type="match status" value="1"/>
</dbReference>
<reference evidence="4" key="3">
    <citation type="submission" date="2010-09" db="EMBL/GenBank/DDBJ databases">
        <title>Annotation of Gaeumannomyces graminis var. tritici R3-111a-1.</title>
        <authorList>
            <consortium name="The Broad Institute Genome Sequencing Platform"/>
            <person name="Ma L.-J."/>
            <person name="Dead R."/>
            <person name="Young S.K."/>
            <person name="Zeng Q."/>
            <person name="Gargeya S."/>
            <person name="Fitzgerald M."/>
            <person name="Haas B."/>
            <person name="Abouelleil A."/>
            <person name="Alvarado L."/>
            <person name="Arachchi H.M."/>
            <person name="Berlin A."/>
            <person name="Brown A."/>
            <person name="Chapman S.B."/>
            <person name="Chen Z."/>
            <person name="Dunbar C."/>
            <person name="Freedman E."/>
            <person name="Gearin G."/>
            <person name="Gellesch M."/>
            <person name="Goldberg J."/>
            <person name="Griggs A."/>
            <person name="Gujja S."/>
            <person name="Heiman D."/>
            <person name="Howarth C."/>
            <person name="Larson L."/>
            <person name="Lui A."/>
            <person name="MacDonald P.J.P."/>
            <person name="Mehta T."/>
            <person name="Montmayeur A."/>
            <person name="Murphy C."/>
            <person name="Neiman D."/>
            <person name="Pearson M."/>
            <person name="Priest M."/>
            <person name="Roberts A."/>
            <person name="Saif S."/>
            <person name="Shea T."/>
            <person name="Shenoy N."/>
            <person name="Sisk P."/>
            <person name="Stolte C."/>
            <person name="Sykes S."/>
            <person name="Yandava C."/>
            <person name="Wortman J."/>
            <person name="Nusbaum C."/>
            <person name="Birren B."/>
        </authorList>
    </citation>
    <scope>NUCLEOTIDE SEQUENCE</scope>
    <source>
        <strain evidence="4">R3-111a-1</strain>
    </source>
</reference>
<feature type="region of interest" description="Disordered" evidence="1">
    <location>
        <begin position="48"/>
        <end position="68"/>
    </location>
</feature>
<reference evidence="4" key="2">
    <citation type="submission" date="2010-07" db="EMBL/GenBank/DDBJ databases">
        <authorList>
            <consortium name="The Broad Institute Genome Sequencing Platform"/>
            <consortium name="Broad Institute Genome Sequencing Center for Infectious Disease"/>
            <person name="Ma L.-J."/>
            <person name="Dead R."/>
            <person name="Young S."/>
            <person name="Zeng Q."/>
            <person name="Koehrsen M."/>
            <person name="Alvarado L."/>
            <person name="Berlin A."/>
            <person name="Chapman S.B."/>
            <person name="Chen Z."/>
            <person name="Freedman E."/>
            <person name="Gellesch M."/>
            <person name="Goldberg J."/>
            <person name="Griggs A."/>
            <person name="Gujja S."/>
            <person name="Heilman E.R."/>
            <person name="Heiman D."/>
            <person name="Hepburn T."/>
            <person name="Howarth C."/>
            <person name="Jen D."/>
            <person name="Larson L."/>
            <person name="Mehta T."/>
            <person name="Neiman D."/>
            <person name="Pearson M."/>
            <person name="Roberts A."/>
            <person name="Saif S."/>
            <person name="Shea T."/>
            <person name="Shenoy N."/>
            <person name="Sisk P."/>
            <person name="Stolte C."/>
            <person name="Sykes S."/>
            <person name="Walk T."/>
            <person name="White J."/>
            <person name="Yandava C."/>
            <person name="Haas B."/>
            <person name="Nusbaum C."/>
            <person name="Birren B."/>
        </authorList>
    </citation>
    <scope>NUCLEOTIDE SEQUENCE</scope>
    <source>
        <strain evidence="4">R3-111a-1</strain>
    </source>
</reference>
<name>J3NG20_GAET3</name>
<keyword evidence="2" id="KW-0732">Signal</keyword>
<dbReference type="PANTHER" id="PTHR10963">
    <property type="entry name" value="GLYCOSYL HYDROLASE-RELATED"/>
    <property type="match status" value="1"/>
</dbReference>
<dbReference type="eggNOG" id="ENOG502SKT4">
    <property type="taxonomic scope" value="Eukaryota"/>
</dbReference>
<dbReference type="InterPro" id="IPR013320">
    <property type="entry name" value="ConA-like_dom_sf"/>
</dbReference>
<dbReference type="GO" id="GO:0004553">
    <property type="term" value="F:hydrolase activity, hydrolyzing O-glycosyl compounds"/>
    <property type="evidence" value="ECO:0007669"/>
    <property type="project" value="InterPro"/>
</dbReference>
<dbReference type="Gene3D" id="2.60.120.200">
    <property type="match status" value="1"/>
</dbReference>
<dbReference type="GeneID" id="20340671"/>
<dbReference type="GO" id="GO:0005975">
    <property type="term" value="P:carbohydrate metabolic process"/>
    <property type="evidence" value="ECO:0007669"/>
    <property type="project" value="InterPro"/>
</dbReference>
<dbReference type="Proteomes" id="UP000006039">
    <property type="component" value="Unassembled WGS sequence"/>
</dbReference>
<feature type="signal peptide" evidence="2">
    <location>
        <begin position="1"/>
        <end position="25"/>
    </location>
</feature>
<dbReference type="EnsemblFungi" id="EJT80210">
    <property type="protein sequence ID" value="EJT80210"/>
    <property type="gene ID" value="GGTG_00213"/>
</dbReference>
<dbReference type="PROSITE" id="PS51762">
    <property type="entry name" value="GH16_2"/>
    <property type="match status" value="1"/>
</dbReference>
<reference evidence="5" key="4">
    <citation type="journal article" date="2015" name="G3 (Bethesda)">
        <title>Genome sequences of three phytopathogenic species of the Magnaporthaceae family of fungi.</title>
        <authorList>
            <person name="Okagaki L.H."/>
            <person name="Nunes C.C."/>
            <person name="Sailsbery J."/>
            <person name="Clay B."/>
            <person name="Brown D."/>
            <person name="John T."/>
            <person name="Oh Y."/>
            <person name="Young N."/>
            <person name="Fitzgerald M."/>
            <person name="Haas B.J."/>
            <person name="Zeng Q."/>
            <person name="Young S."/>
            <person name="Adiconis X."/>
            <person name="Fan L."/>
            <person name="Levin J.Z."/>
            <person name="Mitchell T.K."/>
            <person name="Okubara P.A."/>
            <person name="Farman M.L."/>
            <person name="Kohn L.M."/>
            <person name="Birren B."/>
            <person name="Ma L.-J."/>
            <person name="Dean R.A."/>
        </authorList>
    </citation>
    <scope>NUCLEOTIDE SEQUENCE</scope>
    <source>
        <strain evidence="5">R3-111a-1</strain>
    </source>
</reference>
<reference evidence="6" key="1">
    <citation type="submission" date="2010-07" db="EMBL/GenBank/DDBJ databases">
        <title>The genome sequence of Gaeumannomyces graminis var. tritici strain R3-111a-1.</title>
        <authorList>
            <consortium name="The Broad Institute Genome Sequencing Platform"/>
            <person name="Ma L.-J."/>
            <person name="Dead R."/>
            <person name="Young S."/>
            <person name="Zeng Q."/>
            <person name="Koehrsen M."/>
            <person name="Alvarado L."/>
            <person name="Berlin A."/>
            <person name="Chapman S.B."/>
            <person name="Chen Z."/>
            <person name="Freedman E."/>
            <person name="Gellesch M."/>
            <person name="Goldberg J."/>
            <person name="Griggs A."/>
            <person name="Gujja S."/>
            <person name="Heilman E.R."/>
            <person name="Heiman D."/>
            <person name="Hepburn T."/>
            <person name="Howarth C."/>
            <person name="Jen D."/>
            <person name="Larson L."/>
            <person name="Mehta T."/>
            <person name="Neiman D."/>
            <person name="Pearson M."/>
            <person name="Roberts A."/>
            <person name="Saif S."/>
            <person name="Shea T."/>
            <person name="Shenoy N."/>
            <person name="Sisk P."/>
            <person name="Stolte C."/>
            <person name="Sykes S."/>
            <person name="Walk T."/>
            <person name="White J."/>
            <person name="Yandava C."/>
            <person name="Haas B."/>
            <person name="Nusbaum C."/>
            <person name="Birren B."/>
        </authorList>
    </citation>
    <scope>NUCLEOTIDE SEQUENCE [LARGE SCALE GENOMIC DNA]</scope>
    <source>
        <strain evidence="6">R3-111a-1</strain>
    </source>
</reference>
<keyword evidence="6" id="KW-1185">Reference proteome</keyword>